<gene>
    <name evidence="1" type="ORF">KDA_40260</name>
</gene>
<sequence length="285" mass="33260">MRNEKEYMELAFTANRADYVLEYELEDDFREFFTLWGGFDIKTLQQVVIQTQDEKQKRIALAAIGYAQHAESLPFLLPYLYQGPFTVRFMGAWSLWESHRELAFSMLSPLLLVDLLAAKFNSGELLWIFSKYGGVLYDFVQWKDPRIIPLLRQALIATWKMRQVLAEHRLNFGDDWDYKFVVESFGEYQDILAKSLGEMHAMGALTGIEFDDIHRAKTMIFLIMGYLHEKIGNQFSSIARDICWEKSHPTRLMVIGVLREKFGLQEDECQSCLNLFCKAMDLSLE</sequence>
<comment type="caution">
    <text evidence="1">The sequence shown here is derived from an EMBL/GenBank/DDBJ whole genome shotgun (WGS) entry which is preliminary data.</text>
</comment>
<accession>A0A402BB73</accession>
<dbReference type="EMBL" id="BIFT01000001">
    <property type="protein sequence ID" value="GCE28542.1"/>
    <property type="molecule type" value="Genomic_DNA"/>
</dbReference>
<name>A0A402BB73_9CHLR</name>
<evidence type="ECO:0000313" key="2">
    <source>
        <dbReference type="Proteomes" id="UP000287171"/>
    </source>
</evidence>
<dbReference type="OrthoDB" id="10014965at2"/>
<evidence type="ECO:0000313" key="1">
    <source>
        <dbReference type="EMBL" id="GCE28542.1"/>
    </source>
</evidence>
<organism evidence="1 2">
    <name type="scientific">Dictyobacter alpinus</name>
    <dbReference type="NCBI Taxonomy" id="2014873"/>
    <lineage>
        <taxon>Bacteria</taxon>
        <taxon>Bacillati</taxon>
        <taxon>Chloroflexota</taxon>
        <taxon>Ktedonobacteria</taxon>
        <taxon>Ktedonobacterales</taxon>
        <taxon>Dictyobacteraceae</taxon>
        <taxon>Dictyobacter</taxon>
    </lineage>
</organism>
<dbReference type="Proteomes" id="UP000287171">
    <property type="component" value="Unassembled WGS sequence"/>
</dbReference>
<keyword evidence="2" id="KW-1185">Reference proteome</keyword>
<dbReference type="AlphaFoldDB" id="A0A402BB73"/>
<reference evidence="2" key="1">
    <citation type="submission" date="2018-12" db="EMBL/GenBank/DDBJ databases">
        <title>Tengunoibacter tsumagoiensis gen. nov., sp. nov., Dictyobacter kobayashii sp. nov., D. alpinus sp. nov., and D. joshuensis sp. nov. and description of Dictyobacteraceae fam. nov. within the order Ktedonobacterales isolated from Tengu-no-mugimeshi.</title>
        <authorList>
            <person name="Wang C.M."/>
            <person name="Zheng Y."/>
            <person name="Sakai Y."/>
            <person name="Toyoda A."/>
            <person name="Minakuchi Y."/>
            <person name="Abe K."/>
            <person name="Yokota A."/>
            <person name="Yabe S."/>
        </authorList>
    </citation>
    <scope>NUCLEOTIDE SEQUENCE [LARGE SCALE GENOMIC DNA]</scope>
    <source>
        <strain evidence="2">Uno16</strain>
    </source>
</reference>
<proteinExistence type="predicted"/>
<protein>
    <recommendedName>
        <fullName evidence="3">DUF4020 domain-containing protein</fullName>
    </recommendedName>
</protein>
<dbReference type="RefSeq" id="WP_126628748.1">
    <property type="nucleotide sequence ID" value="NZ_BIFT01000001.1"/>
</dbReference>
<evidence type="ECO:0008006" key="3">
    <source>
        <dbReference type="Google" id="ProtNLM"/>
    </source>
</evidence>